<organism evidence="1 2">
    <name type="scientific">Spiroplasma apis B31</name>
    <dbReference type="NCBI Taxonomy" id="1276258"/>
    <lineage>
        <taxon>Bacteria</taxon>
        <taxon>Bacillati</taxon>
        <taxon>Mycoplasmatota</taxon>
        <taxon>Mollicutes</taxon>
        <taxon>Entomoplasmatales</taxon>
        <taxon>Spiroplasmataceae</taxon>
        <taxon>Spiroplasma</taxon>
    </lineage>
</organism>
<dbReference type="HOGENOM" id="CLU_2976982_0_0_14"/>
<dbReference type="AlphaFoldDB" id="V5RIR7"/>
<dbReference type="PATRIC" id="fig|1276258.3.peg.540"/>
<keyword evidence="2" id="KW-1185">Reference proteome</keyword>
<dbReference type="RefSeq" id="WP_023789404.1">
    <property type="nucleotide sequence ID" value="NC_022998.1"/>
</dbReference>
<protein>
    <submittedName>
        <fullName evidence="1">Uncharacterized protein</fullName>
    </submittedName>
</protein>
<sequence>MEKCLLNGCGKAINQLSPKRVYKYDENIEDEVAVPVCDECYDNDKKEENDIDWLHSVEE</sequence>
<dbReference type="KEGG" id="sapi:SAPIS_v1c05330"/>
<dbReference type="EMBL" id="CP006682">
    <property type="protein sequence ID" value="AHB36378.1"/>
    <property type="molecule type" value="Genomic_DNA"/>
</dbReference>
<evidence type="ECO:0000313" key="1">
    <source>
        <dbReference type="EMBL" id="AHB36378.1"/>
    </source>
</evidence>
<dbReference type="Proteomes" id="UP000018550">
    <property type="component" value="Chromosome"/>
</dbReference>
<gene>
    <name evidence="1" type="ORF">SAPIS_v1c05330</name>
</gene>
<dbReference type="STRING" id="1276258.SAPIS_v1c05330"/>
<reference evidence="1 2" key="1">
    <citation type="journal article" date="2014" name="Genome Announc.">
        <title>Complete Genome Sequence of Spiroplasma apis B31T (ATCC 33834), a Bacterium Associated with May Disease of Honeybees (Apis mellifera).</title>
        <authorList>
            <person name="Ku C."/>
            <person name="Lo W.S."/>
            <person name="Chen L.L."/>
            <person name="Kuo C.H."/>
        </authorList>
    </citation>
    <scope>NUCLEOTIDE SEQUENCE [LARGE SCALE GENOMIC DNA]</scope>
    <source>
        <strain evidence="1">B31</strain>
    </source>
</reference>
<name>V5RIR7_SPIAP</name>
<evidence type="ECO:0000313" key="2">
    <source>
        <dbReference type="Proteomes" id="UP000018550"/>
    </source>
</evidence>
<proteinExistence type="predicted"/>
<dbReference type="OrthoDB" id="389844at2"/>
<accession>V5RIR7</accession>